<comment type="caution">
    <text evidence="9">The sequence shown here is derived from an EMBL/GenBank/DDBJ whole genome shotgun (WGS) entry which is preliminary data.</text>
</comment>
<dbReference type="CDD" id="cd05687">
    <property type="entry name" value="S1_RPS1_repeat_ec1_hs1"/>
    <property type="match status" value="1"/>
</dbReference>
<feature type="binding site" evidence="6">
    <location>
        <position position="218"/>
    </location>
    <ligand>
        <name>(2E)-4-hydroxy-3-methylbut-2-enyl diphosphate</name>
        <dbReference type="ChEBI" id="CHEBI:128753"/>
    </ligand>
</feature>
<feature type="binding site" evidence="6">
    <location>
        <position position="218"/>
    </location>
    <ligand>
        <name>isopentenyl diphosphate</name>
        <dbReference type="ChEBI" id="CHEBI:128769"/>
    </ligand>
</feature>
<dbReference type="GO" id="GO:0051745">
    <property type="term" value="F:4-hydroxy-3-methylbut-2-enyl diphosphate reductase activity"/>
    <property type="evidence" value="ECO:0007669"/>
    <property type="project" value="UniProtKB-UniRule"/>
</dbReference>
<dbReference type="EC" id="1.17.7.4" evidence="6"/>
<feature type="binding site" evidence="6">
    <location>
        <position position="40"/>
    </location>
    <ligand>
        <name>(2E)-4-hydroxy-3-methylbut-2-enyl diphosphate</name>
        <dbReference type="ChEBI" id="CHEBI:128753"/>
    </ligand>
</feature>
<dbReference type="NCBIfam" id="NF005208">
    <property type="entry name" value="PRK06676.1"/>
    <property type="match status" value="1"/>
</dbReference>
<feature type="domain" description="S1 motif" evidence="8">
    <location>
        <begin position="310"/>
        <end position="379"/>
    </location>
</feature>
<feature type="binding site" evidence="6">
    <location>
        <position position="220"/>
    </location>
    <ligand>
        <name>(2E)-4-hydroxy-3-methylbut-2-enyl diphosphate</name>
        <dbReference type="ChEBI" id="CHEBI:128753"/>
    </ligand>
</feature>
<feature type="binding site" evidence="6">
    <location>
        <position position="262"/>
    </location>
    <ligand>
        <name>(2E)-4-hydroxy-3-methylbut-2-enyl diphosphate</name>
        <dbReference type="ChEBI" id="CHEBI:128753"/>
    </ligand>
</feature>
<feature type="binding site" evidence="6">
    <location>
        <position position="219"/>
    </location>
    <ligand>
        <name>isopentenyl diphosphate</name>
        <dbReference type="ChEBI" id="CHEBI:128769"/>
    </ligand>
</feature>
<protein>
    <recommendedName>
        <fullName evidence="6">4-hydroxy-3-methylbut-2-enyl diphosphate reductase</fullName>
        <shortName evidence="6">HMBPP reductase</shortName>
        <ecNumber evidence="6">1.17.7.4</ecNumber>
    </recommendedName>
</protein>
<dbReference type="Gene3D" id="3.40.50.11270">
    <property type="match status" value="1"/>
</dbReference>
<comment type="similarity">
    <text evidence="6">Belongs to the IspH family.</text>
</comment>
<evidence type="ECO:0000256" key="5">
    <source>
        <dbReference type="ARBA" id="ARBA00025604"/>
    </source>
</evidence>
<comment type="catalytic activity">
    <reaction evidence="6">
        <text>isopentenyl diphosphate + 2 oxidized [2Fe-2S]-[ferredoxin] + H2O = (2E)-4-hydroxy-3-methylbut-2-enyl diphosphate + 2 reduced [2Fe-2S]-[ferredoxin] + 2 H(+)</text>
        <dbReference type="Rhea" id="RHEA:24488"/>
        <dbReference type="Rhea" id="RHEA-COMP:10000"/>
        <dbReference type="Rhea" id="RHEA-COMP:10001"/>
        <dbReference type="ChEBI" id="CHEBI:15377"/>
        <dbReference type="ChEBI" id="CHEBI:15378"/>
        <dbReference type="ChEBI" id="CHEBI:33737"/>
        <dbReference type="ChEBI" id="CHEBI:33738"/>
        <dbReference type="ChEBI" id="CHEBI:128753"/>
        <dbReference type="ChEBI" id="CHEBI:128769"/>
        <dbReference type="EC" id="1.17.7.4"/>
    </reaction>
</comment>
<feature type="binding site" evidence="6">
    <location>
        <position position="40"/>
    </location>
    <ligand>
        <name>isopentenyl diphosphate</name>
        <dbReference type="ChEBI" id="CHEBI:128769"/>
    </ligand>
</feature>
<feature type="binding site" evidence="6">
    <location>
        <position position="96"/>
    </location>
    <ligand>
        <name>[4Fe-4S] cluster</name>
        <dbReference type="ChEBI" id="CHEBI:49883"/>
    </ligand>
</feature>
<feature type="binding site" evidence="6">
    <location>
        <position position="74"/>
    </location>
    <ligand>
        <name>isopentenyl diphosphate</name>
        <dbReference type="ChEBI" id="CHEBI:128769"/>
    </ligand>
</feature>
<accession>A0A226BVC5</accession>
<feature type="region of interest" description="Disordered" evidence="7">
    <location>
        <begin position="635"/>
        <end position="659"/>
    </location>
</feature>
<dbReference type="CDD" id="cd13944">
    <property type="entry name" value="lytB_ispH"/>
    <property type="match status" value="1"/>
</dbReference>
<keyword evidence="9" id="KW-0687">Ribonucleoprotein</keyword>
<comment type="cofactor">
    <cofactor evidence="6">
        <name>[4Fe-4S] cluster</name>
        <dbReference type="ChEBI" id="CHEBI:49883"/>
    </cofactor>
    <text evidence="6">Binds 1 [4Fe-4S] cluster per subunit.</text>
</comment>
<feature type="binding site" evidence="6">
    <location>
        <position position="219"/>
    </location>
    <ligand>
        <name>dimethylallyl diphosphate</name>
        <dbReference type="ChEBI" id="CHEBI:57623"/>
    </ligand>
</feature>
<dbReference type="Gene3D" id="3.40.1010.20">
    <property type="entry name" value="4-hydroxy-3-methylbut-2-enyl diphosphate reductase, catalytic domain"/>
    <property type="match status" value="2"/>
</dbReference>
<dbReference type="GO" id="GO:0050992">
    <property type="term" value="P:dimethylallyl diphosphate biosynthetic process"/>
    <property type="evidence" value="ECO:0007669"/>
    <property type="project" value="UniProtKB-UniRule"/>
</dbReference>
<evidence type="ECO:0000256" key="4">
    <source>
        <dbReference type="ARBA" id="ARBA00023014"/>
    </source>
</evidence>
<feature type="compositionally biased region" description="Basic and acidic residues" evidence="7">
    <location>
        <begin position="288"/>
        <end position="310"/>
    </location>
</feature>
<dbReference type="NCBIfam" id="TIGR00216">
    <property type="entry name" value="ispH_lytB"/>
    <property type="match status" value="1"/>
</dbReference>
<evidence type="ECO:0000256" key="3">
    <source>
        <dbReference type="ARBA" id="ARBA00023004"/>
    </source>
</evidence>
<dbReference type="PANTHER" id="PTHR30426">
    <property type="entry name" value="4-HYDROXY-3-METHYLBUT-2-ENYL DIPHOSPHATE REDUCTASE"/>
    <property type="match status" value="1"/>
</dbReference>
<comment type="function">
    <text evidence="6">Catalyzes the conversion of 1-hydroxy-2-methyl-2-(E)-butenyl 4-diphosphate (HMBPP) into a mixture of isopentenyl diphosphate (IPP) and dimethylallyl diphosphate (DMAPP). Acts in the terminal step of the DOXP/MEP pathway for isoprenoid precursor biosynthesis.</text>
</comment>
<feature type="domain" description="S1 motif" evidence="8">
    <location>
        <begin position="484"/>
        <end position="552"/>
    </location>
</feature>
<feature type="binding site" evidence="6">
    <location>
        <position position="74"/>
    </location>
    <ligand>
        <name>dimethylallyl diphosphate</name>
        <dbReference type="ChEBI" id="CHEBI:57623"/>
    </ligand>
</feature>
<feature type="binding site" evidence="6">
    <location>
        <position position="74"/>
    </location>
    <ligand>
        <name>(2E)-4-hydroxy-3-methylbut-2-enyl diphosphate</name>
        <dbReference type="ChEBI" id="CHEBI:128753"/>
    </ligand>
</feature>
<dbReference type="InterPro" id="IPR035104">
    <property type="entry name" value="Ribosomal_protein_S1-like"/>
</dbReference>
<evidence type="ECO:0000313" key="10">
    <source>
        <dbReference type="Proteomes" id="UP000214588"/>
    </source>
</evidence>
<feature type="binding site" evidence="6">
    <location>
        <position position="190"/>
    </location>
    <ligand>
        <name>[4Fe-4S] cluster</name>
        <dbReference type="ChEBI" id="CHEBI:49883"/>
    </ligand>
</feature>
<dbReference type="OrthoDB" id="9804077at2"/>
<dbReference type="CDD" id="cd04465">
    <property type="entry name" value="S1_RPS1_repeat_ec2_hs2"/>
    <property type="match status" value="1"/>
</dbReference>
<feature type="binding site" evidence="6">
    <location>
        <position position="262"/>
    </location>
    <ligand>
        <name>dimethylallyl diphosphate</name>
        <dbReference type="ChEBI" id="CHEBI:57623"/>
    </ligand>
</feature>
<reference evidence="9 10" key="1">
    <citation type="submission" date="2017-06" db="EMBL/GenBank/DDBJ databases">
        <title>Draft Genome Sequence of Natranaerobius trueperi halophilic, alkalithermophilic bacteria from soda lakes.</title>
        <authorList>
            <person name="Zhao B."/>
        </authorList>
    </citation>
    <scope>NUCLEOTIDE SEQUENCE [LARGE SCALE GENOMIC DNA]</scope>
    <source>
        <strain evidence="9 10">DSM 18760</strain>
    </source>
</reference>
<dbReference type="GO" id="GO:0016114">
    <property type="term" value="P:terpenoid biosynthetic process"/>
    <property type="evidence" value="ECO:0007669"/>
    <property type="project" value="UniProtKB-UniRule"/>
</dbReference>
<evidence type="ECO:0000313" key="9">
    <source>
        <dbReference type="EMBL" id="OWZ82943.1"/>
    </source>
</evidence>
<evidence type="ECO:0000256" key="1">
    <source>
        <dbReference type="ARBA" id="ARBA00022485"/>
    </source>
</evidence>
<keyword evidence="2 6" id="KW-0479">Metal-binding</keyword>
<feature type="binding site" evidence="6">
    <location>
        <position position="124"/>
    </location>
    <ligand>
        <name>(2E)-4-hydroxy-3-methylbut-2-enyl diphosphate</name>
        <dbReference type="ChEBI" id="CHEBI:128753"/>
    </ligand>
</feature>
<evidence type="ECO:0000259" key="8">
    <source>
        <dbReference type="PROSITE" id="PS50126"/>
    </source>
</evidence>
<name>A0A226BVC5_9FIRM</name>
<dbReference type="EMBL" id="NIQC01000032">
    <property type="protein sequence ID" value="OWZ82943.1"/>
    <property type="molecule type" value="Genomic_DNA"/>
</dbReference>
<feature type="binding site" evidence="6">
    <location>
        <position position="124"/>
    </location>
    <ligand>
        <name>isopentenyl diphosphate</name>
        <dbReference type="ChEBI" id="CHEBI:128769"/>
    </ligand>
</feature>
<dbReference type="UniPathway" id="UPA00059">
    <property type="reaction ID" value="UER00105"/>
</dbReference>
<evidence type="ECO:0000256" key="2">
    <source>
        <dbReference type="ARBA" id="ARBA00022723"/>
    </source>
</evidence>
<dbReference type="FunFam" id="2.40.50.140:FF:000103">
    <property type="entry name" value="protein RRP5 homolog"/>
    <property type="match status" value="1"/>
</dbReference>
<dbReference type="GO" id="GO:0019288">
    <property type="term" value="P:isopentenyl diphosphate biosynthetic process, methylerythritol 4-phosphate pathway"/>
    <property type="evidence" value="ECO:0007669"/>
    <property type="project" value="UniProtKB-UniRule"/>
</dbReference>
<keyword evidence="1 6" id="KW-0004">4Fe-4S</keyword>
<dbReference type="Proteomes" id="UP000214588">
    <property type="component" value="Unassembled WGS sequence"/>
</dbReference>
<dbReference type="FunFam" id="2.40.50.140:FF:000051">
    <property type="entry name" value="RNA-binding transcriptional accessory protein"/>
    <property type="match status" value="1"/>
</dbReference>
<dbReference type="AlphaFoldDB" id="A0A226BVC5"/>
<dbReference type="NCBIfam" id="NF002187">
    <property type="entry name" value="PRK01045.1-1"/>
    <property type="match status" value="1"/>
</dbReference>
<dbReference type="Gene3D" id="2.40.50.140">
    <property type="entry name" value="Nucleic acid-binding proteins"/>
    <property type="match status" value="4"/>
</dbReference>
<dbReference type="GO" id="GO:0005737">
    <property type="term" value="C:cytoplasm"/>
    <property type="evidence" value="ECO:0007669"/>
    <property type="project" value="UniProtKB-ARBA"/>
</dbReference>
<feature type="domain" description="S1 motif" evidence="8">
    <location>
        <begin position="569"/>
        <end position="638"/>
    </location>
</feature>
<gene>
    <name evidence="6" type="primary">ispH</name>
    <name evidence="9" type="ORF">CDO51_11210</name>
</gene>
<feature type="binding site" evidence="6">
    <location>
        <position position="40"/>
    </location>
    <ligand>
        <name>dimethylallyl diphosphate</name>
        <dbReference type="ChEBI" id="CHEBI:57623"/>
    </ligand>
</feature>
<feature type="domain" description="S1 motif" evidence="8">
    <location>
        <begin position="397"/>
        <end position="463"/>
    </location>
</feature>
<comment type="pathway">
    <text evidence="6">Isoprenoid biosynthesis; isopentenyl diphosphate biosynthesis via DXP pathway; isopentenyl diphosphate from 1-deoxy-D-xylulose 5-phosphate: step 6/6.</text>
</comment>
<keyword evidence="10" id="KW-1185">Reference proteome</keyword>
<feature type="binding site" evidence="6">
    <location>
        <position position="218"/>
    </location>
    <ligand>
        <name>dimethylallyl diphosphate</name>
        <dbReference type="ChEBI" id="CHEBI:57623"/>
    </ligand>
</feature>
<dbReference type="UniPathway" id="UPA00056">
    <property type="reaction ID" value="UER00097"/>
</dbReference>
<dbReference type="GO" id="GO:0051539">
    <property type="term" value="F:4 iron, 4 sulfur cluster binding"/>
    <property type="evidence" value="ECO:0007669"/>
    <property type="project" value="UniProtKB-UniRule"/>
</dbReference>
<evidence type="ECO:0000256" key="7">
    <source>
        <dbReference type="SAM" id="MobiDB-lite"/>
    </source>
</evidence>
<keyword evidence="6" id="KW-0560">Oxidoreductase</keyword>
<keyword evidence="4 6" id="KW-0411">Iron-sulfur</keyword>
<dbReference type="PRINTS" id="PR00681">
    <property type="entry name" value="RIBOSOMALS1"/>
</dbReference>
<dbReference type="RefSeq" id="WP_089024343.1">
    <property type="nucleotide sequence ID" value="NZ_NIQC01000032.1"/>
</dbReference>
<dbReference type="InterPro" id="IPR012340">
    <property type="entry name" value="NA-bd_OB-fold"/>
</dbReference>
<keyword evidence="3 6" id="KW-0408">Iron</keyword>
<feature type="binding site" evidence="6">
    <location>
        <position position="262"/>
    </location>
    <ligand>
        <name>isopentenyl diphosphate</name>
        <dbReference type="ChEBI" id="CHEBI:128769"/>
    </ligand>
</feature>
<dbReference type="SMART" id="SM00316">
    <property type="entry name" value="S1"/>
    <property type="match status" value="4"/>
</dbReference>
<feature type="binding site" evidence="6">
    <location>
        <position position="124"/>
    </location>
    <ligand>
        <name>dimethylallyl diphosphate</name>
        <dbReference type="ChEBI" id="CHEBI:57623"/>
    </ligand>
</feature>
<dbReference type="InterPro" id="IPR003029">
    <property type="entry name" value="S1_domain"/>
</dbReference>
<feature type="region of interest" description="Disordered" evidence="7">
    <location>
        <begin position="278"/>
        <end position="310"/>
    </location>
</feature>
<sequence length="681" mass="75844">MEIVVAQGAGFCSGVKRAVDKAIEASKKAVAVYTLGPIVHNNQVVSKLTENGVKAIENFDDIIENESYLVIRSHGVGPSTFKHAEELGIEIIDATCPFVKKVQRKAKQLYDDGIQVYIIGDPNHPEVIGIKEWTDNTAMVIENKDEINSINIVENAAVVAQTTLREEFFNKIIDKIKEQNENVIIDNTICEATKKRQENTKSLSDDVDLMVVIGGYNSSNTKKLKELASKEGVITYHVETANDLKADWFKSCKKIGVTAGASTPDWTIKEVIEKMKEFENQKQSQESEENKENQRELMEENNTKDGYKRGEQLSGTIARVADEEVLVDVGYKFEGVIPINELNLDKGQTPKDILKEGSKVDVKVVKVDDEEGVLILSKKWADKDKAWEMLQEKKDTDKELVAKVVEEVKGGLVVDLQGVNGFIPASHVDIDYISDLSQYVGTELKLKVIELDRSNNKIVLSHKKIQEEELETKKHETFSKLRSGDIIEGTVKRLTNFGAFIDVGGIDGLCHISEISHSRIDHPENAISVGQQIKVKVLDLDPENGKISLSIKEAQPDPFEEFMKKFQSGDVINGKVARTVDFGAFIEIIPGVEGLCHISQLANKHVAKTTEVVKKGDKVKAKILSIDPEQKKVGLSIKDTEDNNEQYESELTSYTDDEDDGVKLGDMFGDLLGEIKEDDRK</sequence>
<comment type="catalytic activity">
    <reaction evidence="6">
        <text>dimethylallyl diphosphate + 2 oxidized [2Fe-2S]-[ferredoxin] + H2O = (2E)-4-hydroxy-3-methylbut-2-enyl diphosphate + 2 reduced [2Fe-2S]-[ferredoxin] + 2 H(+)</text>
        <dbReference type="Rhea" id="RHEA:24825"/>
        <dbReference type="Rhea" id="RHEA-COMP:10000"/>
        <dbReference type="Rhea" id="RHEA-COMP:10001"/>
        <dbReference type="ChEBI" id="CHEBI:15377"/>
        <dbReference type="ChEBI" id="CHEBI:15378"/>
        <dbReference type="ChEBI" id="CHEBI:33737"/>
        <dbReference type="ChEBI" id="CHEBI:33738"/>
        <dbReference type="ChEBI" id="CHEBI:57623"/>
        <dbReference type="ChEBI" id="CHEBI:128753"/>
        <dbReference type="EC" id="1.17.7.4"/>
    </reaction>
</comment>
<comment type="pathway">
    <text evidence="6">Isoprenoid biosynthesis; dimethylallyl diphosphate biosynthesis; dimethylallyl diphosphate from (2E)-4-hydroxy-3-methylbutenyl diphosphate: step 1/1.</text>
</comment>
<dbReference type="NCBIfam" id="NF000907">
    <property type="entry name" value="PRK00087.1"/>
    <property type="match status" value="1"/>
</dbReference>
<dbReference type="Pfam" id="PF02401">
    <property type="entry name" value="LYTB"/>
    <property type="match status" value="1"/>
</dbReference>
<organism evidence="9 10">
    <name type="scientific">Natranaerobius trueperi</name>
    <dbReference type="NCBI Taxonomy" id="759412"/>
    <lineage>
        <taxon>Bacteria</taxon>
        <taxon>Bacillati</taxon>
        <taxon>Bacillota</taxon>
        <taxon>Clostridia</taxon>
        <taxon>Natranaerobiales</taxon>
        <taxon>Natranaerobiaceae</taxon>
        <taxon>Natranaerobius</taxon>
    </lineage>
</organism>
<feature type="binding site" evidence="6">
    <location>
        <position position="220"/>
    </location>
    <ligand>
        <name>isopentenyl diphosphate</name>
        <dbReference type="ChEBI" id="CHEBI:128769"/>
    </ligand>
</feature>
<proteinExistence type="inferred from homology"/>
<feature type="active site" description="Proton donor" evidence="6">
    <location>
        <position position="126"/>
    </location>
</feature>
<dbReference type="GO" id="GO:0046872">
    <property type="term" value="F:metal ion binding"/>
    <property type="evidence" value="ECO:0007669"/>
    <property type="project" value="UniProtKB-KW"/>
</dbReference>
<dbReference type="PANTHER" id="PTHR30426:SF0">
    <property type="entry name" value="4-HYDROXY-3-METHYLBUT-2-ENYL DIPHOSPHATE REDUCTASE"/>
    <property type="match status" value="1"/>
</dbReference>
<feature type="binding site" evidence="6">
    <location>
        <position position="12"/>
    </location>
    <ligand>
        <name>[4Fe-4S] cluster</name>
        <dbReference type="ChEBI" id="CHEBI:49883"/>
    </ligand>
</feature>
<comment type="function">
    <text evidence="5">Binds mRNA; thus facilitating recognition of the initiation point. It is needed to translate mRNA with a short Shine-Dalgarno (SD) purine-rich sequence.</text>
</comment>
<dbReference type="PROSITE" id="PS50126">
    <property type="entry name" value="S1"/>
    <property type="match status" value="4"/>
</dbReference>
<dbReference type="HAMAP" id="MF_00191">
    <property type="entry name" value="IspH"/>
    <property type="match status" value="1"/>
</dbReference>
<dbReference type="GO" id="GO:0005840">
    <property type="term" value="C:ribosome"/>
    <property type="evidence" value="ECO:0007669"/>
    <property type="project" value="UniProtKB-KW"/>
</dbReference>
<feature type="binding site" evidence="6">
    <location>
        <position position="219"/>
    </location>
    <ligand>
        <name>(2E)-4-hydroxy-3-methylbut-2-enyl diphosphate</name>
        <dbReference type="ChEBI" id="CHEBI:128753"/>
    </ligand>
</feature>
<keyword evidence="6" id="KW-0414">Isoprene biosynthesis</keyword>
<feature type="binding site" evidence="6">
    <location>
        <position position="162"/>
    </location>
    <ligand>
        <name>(2E)-4-hydroxy-3-methylbut-2-enyl diphosphate</name>
        <dbReference type="ChEBI" id="CHEBI:128753"/>
    </ligand>
</feature>
<dbReference type="GO" id="GO:0003729">
    <property type="term" value="F:mRNA binding"/>
    <property type="evidence" value="ECO:0007669"/>
    <property type="project" value="UniProtKB-ARBA"/>
</dbReference>
<keyword evidence="9" id="KW-0689">Ribosomal protein</keyword>
<dbReference type="Pfam" id="PF00575">
    <property type="entry name" value="S1"/>
    <property type="match status" value="4"/>
</dbReference>
<feature type="binding site" evidence="6">
    <location>
        <position position="220"/>
    </location>
    <ligand>
        <name>dimethylallyl diphosphate</name>
        <dbReference type="ChEBI" id="CHEBI:57623"/>
    </ligand>
</feature>
<dbReference type="CDD" id="cd05688">
    <property type="entry name" value="S1_RPS1_repeat_ec3"/>
    <property type="match status" value="1"/>
</dbReference>
<dbReference type="InterPro" id="IPR003451">
    <property type="entry name" value="LytB/IspH"/>
</dbReference>
<evidence type="ECO:0000256" key="6">
    <source>
        <dbReference type="HAMAP-Rule" id="MF_00191"/>
    </source>
</evidence>
<dbReference type="SUPFAM" id="SSF50249">
    <property type="entry name" value="Nucleic acid-binding proteins"/>
    <property type="match status" value="4"/>
</dbReference>